<proteinExistence type="predicted"/>
<organism evidence="1">
    <name type="scientific">hydrothermal vent metagenome</name>
    <dbReference type="NCBI Taxonomy" id="652676"/>
    <lineage>
        <taxon>unclassified sequences</taxon>
        <taxon>metagenomes</taxon>
        <taxon>ecological metagenomes</taxon>
    </lineage>
</organism>
<evidence type="ECO:0000313" key="1">
    <source>
        <dbReference type="EMBL" id="VAW53567.1"/>
    </source>
</evidence>
<accession>A0A3B0WSG3</accession>
<reference evidence="1" key="1">
    <citation type="submission" date="2018-06" db="EMBL/GenBank/DDBJ databases">
        <authorList>
            <person name="Zhirakovskaya E."/>
        </authorList>
    </citation>
    <scope>NUCLEOTIDE SEQUENCE</scope>
</reference>
<gene>
    <name evidence="1" type="ORF">MNBD_GAMMA07-1122</name>
</gene>
<protein>
    <submittedName>
        <fullName evidence="1">Uncharacterized protein</fullName>
    </submittedName>
</protein>
<sequence>MEIFKGIDLNDSFVLSWSKESNDIAFKLECSI</sequence>
<feature type="non-terminal residue" evidence="1">
    <location>
        <position position="32"/>
    </location>
</feature>
<dbReference type="EMBL" id="UOFF01000030">
    <property type="protein sequence ID" value="VAW53567.1"/>
    <property type="molecule type" value="Genomic_DNA"/>
</dbReference>
<name>A0A3B0WSG3_9ZZZZ</name>
<dbReference type="AlphaFoldDB" id="A0A3B0WSG3"/>